<protein>
    <submittedName>
        <fullName evidence="1">Uncharacterized protein</fullName>
    </submittedName>
</protein>
<sequence>MVRPTACGPPVEGSPPGSIVEAHTARLSRDGPYRDPSAPERAKARAAVRLLLDRPDDRAAVDAAFGALGYPASAGTDPATGRPYRMFAMSPTEEPAWGLLLVDRSAPPSVVVEVPHPGFDTNTDKLGVAVHRLVPGAVLLVAGAHRAAQGGAADVAHNSGSMFHTLATAFAGRGLPQVQLHGFADRNLPEAQVVVSTGAGAPGRLARDLASGLEAGTGLVVRRAWDQRCGRLEGAGNEQGKAAAAVGAQFIHLELGWVIRRDPRQRAAVARALGRLLTA</sequence>
<evidence type="ECO:0000313" key="2">
    <source>
        <dbReference type="Proteomes" id="UP000642070"/>
    </source>
</evidence>
<accession>A0A917U1U5</accession>
<name>A0A917U1U5_9ACTN</name>
<evidence type="ECO:0000313" key="1">
    <source>
        <dbReference type="EMBL" id="GGM48858.1"/>
    </source>
</evidence>
<proteinExistence type="predicted"/>
<comment type="caution">
    <text evidence="1">The sequence shown here is derived from an EMBL/GenBank/DDBJ whole genome shotgun (WGS) entry which is preliminary data.</text>
</comment>
<reference evidence="1" key="2">
    <citation type="submission" date="2020-09" db="EMBL/GenBank/DDBJ databases">
        <authorList>
            <person name="Sun Q."/>
            <person name="Ohkuma M."/>
        </authorList>
    </citation>
    <scope>NUCLEOTIDE SEQUENCE</scope>
    <source>
        <strain evidence="1">JCM 19831</strain>
    </source>
</reference>
<dbReference type="AlphaFoldDB" id="A0A917U1U5"/>
<dbReference type="Proteomes" id="UP000642070">
    <property type="component" value="Unassembled WGS sequence"/>
</dbReference>
<dbReference type="EMBL" id="BMPI01000031">
    <property type="protein sequence ID" value="GGM48858.1"/>
    <property type="molecule type" value="Genomic_DNA"/>
</dbReference>
<keyword evidence="2" id="KW-1185">Reference proteome</keyword>
<organism evidence="1 2">
    <name type="scientific">Dactylosporangium sucinum</name>
    <dbReference type="NCBI Taxonomy" id="1424081"/>
    <lineage>
        <taxon>Bacteria</taxon>
        <taxon>Bacillati</taxon>
        <taxon>Actinomycetota</taxon>
        <taxon>Actinomycetes</taxon>
        <taxon>Micromonosporales</taxon>
        <taxon>Micromonosporaceae</taxon>
        <taxon>Dactylosporangium</taxon>
    </lineage>
</organism>
<reference evidence="1" key="1">
    <citation type="journal article" date="2014" name="Int. J. Syst. Evol. Microbiol.">
        <title>Complete genome sequence of Corynebacterium casei LMG S-19264T (=DSM 44701T), isolated from a smear-ripened cheese.</title>
        <authorList>
            <consortium name="US DOE Joint Genome Institute (JGI-PGF)"/>
            <person name="Walter F."/>
            <person name="Albersmeier A."/>
            <person name="Kalinowski J."/>
            <person name="Ruckert C."/>
        </authorList>
    </citation>
    <scope>NUCLEOTIDE SEQUENCE</scope>
    <source>
        <strain evidence="1">JCM 19831</strain>
    </source>
</reference>
<gene>
    <name evidence="1" type="ORF">GCM10007977_058070</name>
</gene>